<evidence type="ECO:0000313" key="2">
    <source>
        <dbReference type="EMBL" id="QDH71333.1"/>
    </source>
</evidence>
<dbReference type="EMBL" id="CP041242">
    <property type="protein sequence ID" value="QDH71333.1"/>
    <property type="molecule type" value="Genomic_DNA"/>
</dbReference>
<evidence type="ECO:0000256" key="1">
    <source>
        <dbReference type="SAM" id="MobiDB-lite"/>
    </source>
</evidence>
<dbReference type="KEGG" id="lyj:FKV23_15470"/>
<accession>A0A514BVA0</accession>
<protein>
    <submittedName>
        <fullName evidence="2">Uncharacterized protein</fullName>
    </submittedName>
</protein>
<feature type="region of interest" description="Disordered" evidence="1">
    <location>
        <begin position="126"/>
        <end position="155"/>
    </location>
</feature>
<dbReference type="OrthoDB" id="5958665at2"/>
<evidence type="ECO:0000313" key="3">
    <source>
        <dbReference type="Proteomes" id="UP000317199"/>
    </source>
</evidence>
<dbReference type="AlphaFoldDB" id="A0A514BVA0"/>
<sequence>MSRRGGGCFEYLTHYGNNPFLFCTIGAPYDGWISVVWQTGQFQVINPYYFNPVSAAQYARVCPAASGLGGMSSAASMSLQAMQQTVMSEVSQIRGKKKWSRSKKQRRIQEVMNRYTQDAVQIVSVENQVPPPSQVLPEDALERAEGRTQPPPANP</sequence>
<dbReference type="RefSeq" id="WP_141624665.1">
    <property type="nucleotide sequence ID" value="NZ_CP041242.1"/>
</dbReference>
<gene>
    <name evidence="2" type="ORF">FKV23_15470</name>
</gene>
<organism evidence="2 3">
    <name type="scientific">Marilutibacter alkalisoli</name>
    <dbReference type="NCBI Taxonomy" id="2591633"/>
    <lineage>
        <taxon>Bacteria</taxon>
        <taxon>Pseudomonadati</taxon>
        <taxon>Pseudomonadota</taxon>
        <taxon>Gammaproteobacteria</taxon>
        <taxon>Lysobacterales</taxon>
        <taxon>Lysobacteraceae</taxon>
        <taxon>Marilutibacter</taxon>
    </lineage>
</organism>
<name>A0A514BVA0_9GAMM</name>
<keyword evidence="3" id="KW-1185">Reference proteome</keyword>
<proteinExistence type="predicted"/>
<dbReference type="Proteomes" id="UP000317199">
    <property type="component" value="Chromosome"/>
</dbReference>
<reference evidence="2 3" key="1">
    <citation type="submission" date="2019-06" db="EMBL/GenBank/DDBJ databases">
        <title>Lysobacter alkalisoli sp. nov. isolated from saline-alkali soil.</title>
        <authorList>
            <person name="Sun J.-Q."/>
            <person name="Xu L."/>
        </authorList>
    </citation>
    <scope>NUCLEOTIDE SEQUENCE [LARGE SCALE GENOMIC DNA]</scope>
    <source>
        <strain evidence="2 3">SJ-36</strain>
    </source>
</reference>